<comment type="caution">
    <text evidence="1">The sequence shown here is derived from an EMBL/GenBank/DDBJ whole genome shotgun (WGS) entry which is preliminary data.</text>
</comment>
<dbReference type="AlphaFoldDB" id="A0A8J3F8P0"/>
<dbReference type="RefSeq" id="WP_189170211.1">
    <property type="nucleotide sequence ID" value="NZ_BMQB01000004.1"/>
</dbReference>
<protein>
    <submittedName>
        <fullName evidence="1">Uncharacterized protein</fullName>
    </submittedName>
</protein>
<gene>
    <name evidence="1" type="ORF">GCM10010123_24600</name>
</gene>
<proteinExistence type="predicted"/>
<name>A0A8J3F8P0_9ACTN</name>
<evidence type="ECO:0000313" key="1">
    <source>
        <dbReference type="EMBL" id="GGJ93824.1"/>
    </source>
</evidence>
<reference evidence="1" key="2">
    <citation type="submission" date="2020-09" db="EMBL/GenBank/DDBJ databases">
        <authorList>
            <person name="Sun Q."/>
            <person name="Ohkuma M."/>
        </authorList>
    </citation>
    <scope>NUCLEOTIDE SEQUENCE</scope>
    <source>
        <strain evidence="1">JCM 3090</strain>
    </source>
</reference>
<sequence>MPFMNESRRAELLSMSPAGHLREAAAIAATPVSADSMVVRQLAVTNALLFALVKSAGVVA</sequence>
<organism evidence="1 2">
    <name type="scientific">Pilimelia anulata</name>
    <dbReference type="NCBI Taxonomy" id="53371"/>
    <lineage>
        <taxon>Bacteria</taxon>
        <taxon>Bacillati</taxon>
        <taxon>Actinomycetota</taxon>
        <taxon>Actinomycetes</taxon>
        <taxon>Micromonosporales</taxon>
        <taxon>Micromonosporaceae</taxon>
        <taxon>Pilimelia</taxon>
    </lineage>
</organism>
<reference evidence="1" key="1">
    <citation type="journal article" date="2014" name="Int. J. Syst. Evol. Microbiol.">
        <title>Complete genome sequence of Corynebacterium casei LMG S-19264T (=DSM 44701T), isolated from a smear-ripened cheese.</title>
        <authorList>
            <consortium name="US DOE Joint Genome Institute (JGI-PGF)"/>
            <person name="Walter F."/>
            <person name="Albersmeier A."/>
            <person name="Kalinowski J."/>
            <person name="Ruckert C."/>
        </authorList>
    </citation>
    <scope>NUCLEOTIDE SEQUENCE</scope>
    <source>
        <strain evidence="1">JCM 3090</strain>
    </source>
</reference>
<dbReference type="Proteomes" id="UP000649739">
    <property type="component" value="Unassembled WGS sequence"/>
</dbReference>
<dbReference type="EMBL" id="BMQB01000004">
    <property type="protein sequence ID" value="GGJ93824.1"/>
    <property type="molecule type" value="Genomic_DNA"/>
</dbReference>
<accession>A0A8J3F8P0</accession>
<keyword evidence="2" id="KW-1185">Reference proteome</keyword>
<evidence type="ECO:0000313" key="2">
    <source>
        <dbReference type="Proteomes" id="UP000649739"/>
    </source>
</evidence>